<reference evidence="1 2" key="1">
    <citation type="journal article" date="2012" name="Environ. Microbiol.">
        <title>The genome of the ammonia-oxidizing Candidatus Nitrososphaera gargensis: insights into metabolic versatility and environmental adaptations.</title>
        <authorList>
            <person name="Spang A."/>
            <person name="Poehlein A."/>
            <person name="Offre P."/>
            <person name="Zumbragel S."/>
            <person name="Haider S."/>
            <person name="Rychlik N."/>
            <person name="Nowka B."/>
            <person name="Schmeisser C."/>
            <person name="Lebedeva E.V."/>
            <person name="Rattei T."/>
            <person name="Bohm C."/>
            <person name="Schmid M."/>
            <person name="Galushko A."/>
            <person name="Hatzenpichler R."/>
            <person name="Weinmaier T."/>
            <person name="Daniel R."/>
            <person name="Schleper C."/>
            <person name="Spieck E."/>
            <person name="Streit W."/>
            <person name="Wagner M."/>
        </authorList>
    </citation>
    <scope>NUCLEOTIDE SEQUENCE [LARGE SCALE GENOMIC DNA]</scope>
    <source>
        <strain evidence="2">Ga9.2</strain>
    </source>
</reference>
<accession>K0IEX1</accession>
<sequence>MIIVQGSCIDFENERPKIMEFIGTLEWGAHEKGKIECSSSGKALGWDFFHIYFDPDFVGKLLDIYPDIQKQEGNDIEQRFVLWLSKQMKKSKLEYYLKLSDVPRETVRGFRLNPDHYRDDSELEKLR</sequence>
<evidence type="ECO:0000313" key="2">
    <source>
        <dbReference type="Proteomes" id="UP000008037"/>
    </source>
</evidence>
<dbReference type="STRING" id="1237085.Ngar_c03960"/>
<keyword evidence="2" id="KW-1185">Reference proteome</keyword>
<dbReference type="Proteomes" id="UP000008037">
    <property type="component" value="Chromosome"/>
</dbReference>
<protein>
    <submittedName>
        <fullName evidence="1">Uncharacterized protein</fullName>
    </submittedName>
</protein>
<dbReference type="BioCyc" id="CNIT1237085:G1324-395-MONOMER"/>
<dbReference type="EMBL" id="CP002408">
    <property type="protein sequence ID" value="AFU57343.1"/>
    <property type="molecule type" value="Genomic_DNA"/>
</dbReference>
<name>K0IEX1_NITGG</name>
<dbReference type="AlphaFoldDB" id="K0IEX1"/>
<evidence type="ECO:0000313" key="1">
    <source>
        <dbReference type="EMBL" id="AFU57343.1"/>
    </source>
</evidence>
<dbReference type="InParanoid" id="K0IEX1"/>
<dbReference type="HOGENOM" id="CLU_1965630_0_0_2"/>
<gene>
    <name evidence="1" type="ordered locus">Ngar_c03960</name>
</gene>
<dbReference type="KEGG" id="nga:Ngar_c03960"/>
<proteinExistence type="predicted"/>
<organism evidence="1 2">
    <name type="scientific">Nitrososphaera gargensis (strain Ga9.2)</name>
    <dbReference type="NCBI Taxonomy" id="1237085"/>
    <lineage>
        <taxon>Archaea</taxon>
        <taxon>Nitrososphaerota</taxon>
        <taxon>Nitrososphaeria</taxon>
        <taxon>Nitrososphaerales</taxon>
        <taxon>Nitrososphaeraceae</taxon>
        <taxon>Nitrososphaera</taxon>
    </lineage>
</organism>